<dbReference type="Proteomes" id="UP001159329">
    <property type="component" value="Unassembled WGS sequence"/>
</dbReference>
<organism evidence="1 2">
    <name type="scientific">Acinetobacter courvalinii</name>
    <dbReference type="NCBI Taxonomy" id="280147"/>
    <lineage>
        <taxon>Bacteria</taxon>
        <taxon>Pseudomonadati</taxon>
        <taxon>Pseudomonadota</taxon>
        <taxon>Gammaproteobacteria</taxon>
        <taxon>Moraxellales</taxon>
        <taxon>Moraxellaceae</taxon>
        <taxon>Acinetobacter</taxon>
    </lineage>
</organism>
<proteinExistence type="predicted"/>
<evidence type="ECO:0000313" key="2">
    <source>
        <dbReference type="Proteomes" id="UP001159329"/>
    </source>
</evidence>
<comment type="caution">
    <text evidence="1">The sequence shown here is derived from an EMBL/GenBank/DDBJ whole genome shotgun (WGS) entry which is preliminary data.</text>
</comment>
<sequence length="386" mass="43977">MSSVLYLSDQFLHQLQGQKSHTIDCHAVSQYKKNLQEIKQRKQWKTSGTGAQFMGVANYSEQEELAHVYPVDAVLIDEQHLIYAAQLQDGCAIYIKSLLDLQQPEALVLRNNEFIIHHMDYDAQNKRLVLSASPEHAYERHLCILGLDSNRIQYITEGDCQDQHPCFDPQNPDIIYYDSCGFAYDQQGSVSIGPREVCRLNLKTGDLETIIADPRYDCYKPKIDAKGQLHFLKRPYKNQHYRGNSLKDIVFAPFKIIRAVFGWLDFFTQRYTGESLKSTSGSNPAKSRQKSEEELFVEGNLIKAQKAVQQNQNAGEKFAGIIPRSWELVLYSSTGEQKVLKRGVLSYNLNTEGTVLYSNGKHLISIADDQTETMLVEAKLIQKIIC</sequence>
<dbReference type="AlphaFoldDB" id="A0AA42IEL3"/>
<accession>A0AA42IEL3</accession>
<reference evidence="1" key="1">
    <citation type="submission" date="2022-09" db="EMBL/GenBank/DDBJ databases">
        <title>Intensive care unit water sources are persistently colonized with multi-drug resistant bacteria and are the site of extensive horizontal gene transfer of antibiotic resistance genes.</title>
        <authorList>
            <person name="Diorio-Toth L."/>
        </authorList>
    </citation>
    <scope>NUCLEOTIDE SEQUENCE</scope>
    <source>
        <strain evidence="1">GD04005</strain>
    </source>
</reference>
<name>A0AA42IEL3_9GAMM</name>
<dbReference type="SUPFAM" id="SSF82171">
    <property type="entry name" value="DPP6 N-terminal domain-like"/>
    <property type="match status" value="1"/>
</dbReference>
<gene>
    <name evidence="1" type="ORF">N7644_13570</name>
</gene>
<protein>
    <submittedName>
        <fullName evidence="1">Uncharacterized protein</fullName>
    </submittedName>
</protein>
<evidence type="ECO:0000313" key="1">
    <source>
        <dbReference type="EMBL" id="MDH0564703.1"/>
    </source>
</evidence>
<dbReference type="EMBL" id="JAOEEO010000004">
    <property type="protein sequence ID" value="MDH0564703.1"/>
    <property type="molecule type" value="Genomic_DNA"/>
</dbReference>
<dbReference type="RefSeq" id="WP_279696240.1">
    <property type="nucleotide sequence ID" value="NZ_JAOEEO010000004.1"/>
</dbReference>